<dbReference type="AlphaFoldDB" id="A0A9P7FV94"/>
<feature type="signal peptide" evidence="3">
    <location>
        <begin position="1"/>
        <end position="19"/>
    </location>
</feature>
<keyword evidence="3" id="KW-0732">Signal</keyword>
<gene>
    <name evidence="4" type="ORF">H0H81_003183</name>
</gene>
<keyword evidence="5" id="KW-1185">Reference proteome</keyword>
<dbReference type="Gene3D" id="3.40.50.10320">
    <property type="entry name" value="LmbE-like"/>
    <property type="match status" value="1"/>
</dbReference>
<name>A0A9P7FV94_9AGAR</name>
<dbReference type="PANTHER" id="PTHR12993:SF11">
    <property type="entry name" value="N-ACETYLGLUCOSAMINYL-PHOSPHATIDYLINOSITOL DE-N-ACETYLASE"/>
    <property type="match status" value="1"/>
</dbReference>
<feature type="chain" id="PRO_5040314458" description="N-acetylglucosaminylphosphatidylinositol deacetylase" evidence="3">
    <location>
        <begin position="20"/>
        <end position="268"/>
    </location>
</feature>
<organism evidence="4 5">
    <name type="scientific">Sphagnurus paluster</name>
    <dbReference type="NCBI Taxonomy" id="117069"/>
    <lineage>
        <taxon>Eukaryota</taxon>
        <taxon>Fungi</taxon>
        <taxon>Dikarya</taxon>
        <taxon>Basidiomycota</taxon>
        <taxon>Agaricomycotina</taxon>
        <taxon>Agaricomycetes</taxon>
        <taxon>Agaricomycetidae</taxon>
        <taxon>Agaricales</taxon>
        <taxon>Tricholomatineae</taxon>
        <taxon>Lyophyllaceae</taxon>
        <taxon>Sphagnurus</taxon>
    </lineage>
</organism>
<dbReference type="InterPro" id="IPR024078">
    <property type="entry name" value="LmbE-like_dom_sf"/>
</dbReference>
<dbReference type="Pfam" id="PF02585">
    <property type="entry name" value="PIG-L"/>
    <property type="match status" value="1"/>
</dbReference>
<dbReference type="GO" id="GO:0000225">
    <property type="term" value="F:N-acetylglucosaminylphosphatidylinositol deacetylase activity"/>
    <property type="evidence" value="ECO:0007669"/>
    <property type="project" value="UniProtKB-EC"/>
</dbReference>
<dbReference type="Proteomes" id="UP000717328">
    <property type="component" value="Unassembled WGS sequence"/>
</dbReference>
<dbReference type="EC" id="3.5.1.89" evidence="2"/>
<evidence type="ECO:0000313" key="5">
    <source>
        <dbReference type="Proteomes" id="UP000717328"/>
    </source>
</evidence>
<evidence type="ECO:0000256" key="2">
    <source>
        <dbReference type="ARBA" id="ARBA00012176"/>
    </source>
</evidence>
<dbReference type="SUPFAM" id="SSF102588">
    <property type="entry name" value="LmbE-like"/>
    <property type="match status" value="1"/>
</dbReference>
<dbReference type="EMBL" id="JABCKI010005803">
    <property type="protein sequence ID" value="KAG5637791.1"/>
    <property type="molecule type" value="Genomic_DNA"/>
</dbReference>
<reference evidence="4" key="2">
    <citation type="submission" date="2021-10" db="EMBL/GenBank/DDBJ databases">
        <title>Phylogenomics reveals ancestral predisposition of the termite-cultivated fungus Termitomyces towards a domesticated lifestyle.</title>
        <authorList>
            <person name="Auxier B."/>
            <person name="Grum-Grzhimaylo A."/>
            <person name="Cardenas M.E."/>
            <person name="Lodge J.D."/>
            <person name="Laessoe T."/>
            <person name="Pedersen O."/>
            <person name="Smith M.E."/>
            <person name="Kuyper T.W."/>
            <person name="Franco-Molano E.A."/>
            <person name="Baroni T.J."/>
            <person name="Aanen D.K."/>
        </authorList>
    </citation>
    <scope>NUCLEOTIDE SEQUENCE</scope>
    <source>
        <strain evidence="4">D49</strain>
    </source>
</reference>
<comment type="similarity">
    <text evidence="1">Belongs to the PIGL family.</text>
</comment>
<evidence type="ECO:0000256" key="3">
    <source>
        <dbReference type="SAM" id="SignalP"/>
    </source>
</evidence>
<protein>
    <recommendedName>
        <fullName evidence="2">N-acetylglucosaminylphosphatidylinositol deacetylase</fullName>
        <ecNumber evidence="2">3.5.1.89</ecNumber>
    </recommendedName>
</protein>
<evidence type="ECO:0000313" key="4">
    <source>
        <dbReference type="EMBL" id="KAG5637791.1"/>
    </source>
</evidence>
<reference evidence="4" key="1">
    <citation type="submission" date="2021-02" db="EMBL/GenBank/DDBJ databases">
        <authorList>
            <person name="Nieuwenhuis M."/>
            <person name="Van De Peppel L.J.J."/>
        </authorList>
    </citation>
    <scope>NUCLEOTIDE SEQUENCE</scope>
    <source>
        <strain evidence="4">D49</strain>
    </source>
</reference>
<sequence length="268" mass="29853">MSSTIVVLLALLIALLVQPQHSNEEVFSKGNVLLLTAHPDDECMFFAPTIRALTRSNISLFSLCLSVGDAEGLGAIRREELSKSLDVLAIPLTRRWAIDHPDLQDNFTAQWDAGVISNVVEPYVSANNISIILTFDVGGVSGHPNHRSLPAGAHRLLEKNPDTFKLYTLITRPVVAKYTSLVAPLYAKFTFMQHQIFPVLNTRLAQRLGVIQLSAKNSKPPPTLVSGIADYVTALSAMRAHASQLVWFRYLYVLFSRYMWVNEWDHSP</sequence>
<evidence type="ECO:0000256" key="1">
    <source>
        <dbReference type="ARBA" id="ARBA00006066"/>
    </source>
</evidence>
<dbReference type="GO" id="GO:0005783">
    <property type="term" value="C:endoplasmic reticulum"/>
    <property type="evidence" value="ECO:0007669"/>
    <property type="project" value="TreeGrafter"/>
</dbReference>
<dbReference type="OrthoDB" id="440160at2759"/>
<proteinExistence type="inferred from homology"/>
<dbReference type="PANTHER" id="PTHR12993">
    <property type="entry name" value="N-ACETYLGLUCOSAMINYL-PHOSPHATIDYLINOSITOL DE-N-ACETYLASE-RELATED"/>
    <property type="match status" value="1"/>
</dbReference>
<dbReference type="InterPro" id="IPR003737">
    <property type="entry name" value="GlcNAc_PI_deacetylase-related"/>
</dbReference>
<accession>A0A9P7FV94</accession>
<comment type="caution">
    <text evidence="4">The sequence shown here is derived from an EMBL/GenBank/DDBJ whole genome shotgun (WGS) entry which is preliminary data.</text>
</comment>